<keyword evidence="1" id="KW-0812">Transmembrane</keyword>
<evidence type="ECO:0000256" key="1">
    <source>
        <dbReference type="SAM" id="Phobius"/>
    </source>
</evidence>
<feature type="transmembrane region" description="Helical" evidence="1">
    <location>
        <begin position="170"/>
        <end position="192"/>
    </location>
</feature>
<keyword evidence="3" id="KW-1185">Reference proteome</keyword>
<feature type="transmembrane region" description="Helical" evidence="1">
    <location>
        <begin position="128"/>
        <end position="150"/>
    </location>
</feature>
<comment type="caution">
    <text evidence="2">The sequence shown here is derived from an EMBL/GenBank/DDBJ whole genome shotgun (WGS) entry which is preliminary data.</text>
</comment>
<protein>
    <submittedName>
        <fullName evidence="2">Uncharacterized protein</fullName>
    </submittedName>
</protein>
<evidence type="ECO:0000313" key="2">
    <source>
        <dbReference type="EMBL" id="MCT8992156.1"/>
    </source>
</evidence>
<keyword evidence="1" id="KW-0472">Membrane</keyword>
<gene>
    <name evidence="2" type="ORF">NYR54_17985</name>
</gene>
<evidence type="ECO:0000313" key="3">
    <source>
        <dbReference type="Proteomes" id="UP001149009"/>
    </source>
</evidence>
<organism evidence="2 3">
    <name type="scientific">Chelativorans petroleitrophicus</name>
    <dbReference type="NCBI Taxonomy" id="2975484"/>
    <lineage>
        <taxon>Bacteria</taxon>
        <taxon>Pseudomonadati</taxon>
        <taxon>Pseudomonadota</taxon>
        <taxon>Alphaproteobacteria</taxon>
        <taxon>Hyphomicrobiales</taxon>
        <taxon>Phyllobacteriaceae</taxon>
        <taxon>Chelativorans</taxon>
    </lineage>
</organism>
<dbReference type="AlphaFoldDB" id="A0A9X2XC83"/>
<dbReference type="RefSeq" id="WP_261517108.1">
    <property type="nucleotide sequence ID" value="NZ_JAODNV010000026.1"/>
</dbReference>
<reference evidence="2" key="1">
    <citation type="submission" date="2022-08" db="EMBL/GenBank/DDBJ databases">
        <title>Chelativorans sichuanense sp. nov., a paraffin oil-degrading bacterium isolated from a mixture of oil-based drill cuttings and paddy soil.</title>
        <authorList>
            <person name="Yu J."/>
            <person name="Liu H."/>
            <person name="Chen Q."/>
        </authorList>
    </citation>
    <scope>NUCLEOTIDE SEQUENCE</scope>
    <source>
        <strain evidence="2">SCAU 2101</strain>
    </source>
</reference>
<dbReference type="Proteomes" id="UP001149009">
    <property type="component" value="Unassembled WGS sequence"/>
</dbReference>
<name>A0A9X2XC83_9HYPH</name>
<dbReference type="EMBL" id="JAODNV010000026">
    <property type="protein sequence ID" value="MCT8992156.1"/>
    <property type="molecule type" value="Genomic_DNA"/>
</dbReference>
<sequence>MPKFPRVREEIECGSKGLLEIGLSFGRVAEFFFDLLLAKLQIPDPTLVGRNHLGYPRLDNPVGELRDLPIYCFPLPQQLFPSLLNSRCASLPPCSKNLLDQRGEFSRRYELMQERLKTLFHLLPRQRLLLSVTSPVLTEVVGIVAAAISFGPASAHSFAALGTVNQSAEWEILIIDCALGFALLSTLEPLLYRSEGFERY</sequence>
<accession>A0A9X2XC83</accession>
<proteinExistence type="predicted"/>
<keyword evidence="1" id="KW-1133">Transmembrane helix</keyword>